<reference evidence="11 12" key="1">
    <citation type="submission" date="2020-08" db="EMBL/GenBank/DDBJ databases">
        <title>Sequencing the genomes of 1000 actinobacteria strains.</title>
        <authorList>
            <person name="Klenk H.-P."/>
        </authorList>
    </citation>
    <scope>NUCLEOTIDE SEQUENCE [LARGE SCALE GENOMIC DNA]</scope>
    <source>
        <strain evidence="11 12">DSM 45362</strain>
    </source>
</reference>
<dbReference type="InterPro" id="IPR001789">
    <property type="entry name" value="Sig_transdc_resp-reg_receiver"/>
</dbReference>
<dbReference type="InterPro" id="IPR036457">
    <property type="entry name" value="PPM-type-like_dom_sf"/>
</dbReference>
<dbReference type="Gene3D" id="1.10.287.130">
    <property type="match status" value="1"/>
</dbReference>
<dbReference type="Pfam" id="PF07228">
    <property type="entry name" value="SpoIIE"/>
    <property type="match status" value="1"/>
</dbReference>
<dbReference type="Pfam" id="PF00072">
    <property type="entry name" value="Response_reg"/>
    <property type="match status" value="1"/>
</dbReference>
<dbReference type="SMART" id="SM00388">
    <property type="entry name" value="HisKA"/>
    <property type="match status" value="1"/>
</dbReference>
<dbReference type="GO" id="GO:0000155">
    <property type="term" value="F:phosphorelay sensor kinase activity"/>
    <property type="evidence" value="ECO:0007669"/>
    <property type="project" value="InterPro"/>
</dbReference>
<evidence type="ECO:0000256" key="8">
    <source>
        <dbReference type="PROSITE-ProRule" id="PRU00169"/>
    </source>
</evidence>
<dbReference type="AlphaFoldDB" id="A0A841BJD5"/>
<dbReference type="InterPro" id="IPR003661">
    <property type="entry name" value="HisK_dim/P_dom"/>
</dbReference>
<keyword evidence="5" id="KW-0808">Transferase</keyword>
<dbReference type="PANTHER" id="PTHR43547">
    <property type="entry name" value="TWO-COMPONENT HISTIDINE KINASE"/>
    <property type="match status" value="1"/>
</dbReference>
<dbReference type="InterPro" id="IPR036097">
    <property type="entry name" value="HisK_dim/P_sf"/>
</dbReference>
<evidence type="ECO:0000256" key="7">
    <source>
        <dbReference type="ARBA" id="ARBA00023012"/>
    </source>
</evidence>
<dbReference type="Gene3D" id="3.40.50.2300">
    <property type="match status" value="1"/>
</dbReference>
<dbReference type="CDD" id="cd16922">
    <property type="entry name" value="HATPase_EvgS-ArcB-TorS-like"/>
    <property type="match status" value="1"/>
</dbReference>
<proteinExistence type="predicted"/>
<dbReference type="SUPFAM" id="SSF47384">
    <property type="entry name" value="Homodimeric domain of signal transducing histidine kinase"/>
    <property type="match status" value="1"/>
</dbReference>
<gene>
    <name evidence="11" type="ORF">F4553_000271</name>
</gene>
<dbReference type="FunFam" id="3.30.565.10:FF:000006">
    <property type="entry name" value="Sensor histidine kinase WalK"/>
    <property type="match status" value="1"/>
</dbReference>
<dbReference type="Pfam" id="PF02518">
    <property type="entry name" value="HATPase_c"/>
    <property type="match status" value="1"/>
</dbReference>
<dbReference type="EMBL" id="JACHMN010000001">
    <property type="protein sequence ID" value="MBB5866892.1"/>
    <property type="molecule type" value="Genomic_DNA"/>
</dbReference>
<evidence type="ECO:0000256" key="3">
    <source>
        <dbReference type="ARBA" id="ARBA00012438"/>
    </source>
</evidence>
<feature type="domain" description="Histidine kinase" evidence="9">
    <location>
        <begin position="332"/>
        <end position="548"/>
    </location>
</feature>
<dbReference type="PRINTS" id="PR00344">
    <property type="entry name" value="BCTRLSENSOR"/>
</dbReference>
<dbReference type="PROSITE" id="PS50109">
    <property type="entry name" value="HIS_KIN"/>
    <property type="match status" value="1"/>
</dbReference>
<sequence length="1083" mass="113523">MDPASPPPRTLRDLVLATDWAATALGSVDGWSDALKTTVGLVLGARIPAIVFWGRDLVQVYNDGYAPLIGAKHPAALGQTAQECFPEIWDVIGPMLHGVLTTGAATWEQDQRLFLDRAGFAEECYFVYTFSPVGIDPIEGVFCVALETTAQVIAERRSVLLRDLASSLAALPSAGEVFDTAVAVLGRHRDDVLSGHLRILDGTPPQTLSWGGGDPARGGVGPAEVDRLVAAATAAGRVVVENAAVPSAPYQLGRPVVVAAPVARLGSPGPAAVLVMDVNPRIPFDLPYGDFVAQVAAVIGAALAVAEGFEAAARRARALEELDQAKTAFLSNISHEFRTPLTLLLGPLAAAADDDRLPADLRASMTMAQRNGRRVLTLVNSLLDISRLEAGRVAATYQPTNLSALTADLTSIFRGAAESAGLDLVIDCEPLGEAVHVDREMWEQIVTNLCANAVKFTDRGTVTVRLTRAGDAARLEVADTGIGIAAADLPFVFDRFRRAETGPATTRAGSGLGLALVRELVDRHGGRVTARSTPGVGSTFVVTVPFGTGHLDPAQVATGQVVAPRALSASPADVVEDLGEHGAHRPDPHPLAASAVRAEGGEATIWVVDDSTDMRDYLTNLLRPAWDVVAFAAAEPALDALAGALPDLILSDVMLPGASGLDLLAAVRADPATAGVPVLLLSARAGEEATLEGLRAGADDYLVKPFTARELVSRVRSNLHLAGVRREVGARALRHAAQLEALAGVAIQIISADTLDDIAAAAREFVRDRTSAGACSVTLVRPATTWPEPGEPGAGSVRIPLTADDGSALGSIDLDPRPGAELGEEDLRLVEQLALVASRRIENLLDYRRERGISHALQRSLLPTSLPRLASAEIVARYRPAVAAVDVGGDWYDALMLPDGRLMVTVGDVIGHDLTAAIAMNQIRLLLRALAADSAGPAELCSTVNRLLPAAGATRLATMVIAFIDPATGHTTMVNAGHPLPIVRSPDGVGEVAVPASLPLGVRSGTRYRDTDVVLAPGSMLLLYTDGLVERRTEQPRDSLDKLLRRVAELDLTDLGTAVDALLDAGGTDADDDIALLAVRRSA</sequence>
<dbReference type="PROSITE" id="PS50110">
    <property type="entry name" value="RESPONSE_REGULATORY"/>
    <property type="match status" value="1"/>
</dbReference>
<dbReference type="SMART" id="SM00448">
    <property type="entry name" value="REC"/>
    <property type="match status" value="1"/>
</dbReference>
<dbReference type="SUPFAM" id="SSF55874">
    <property type="entry name" value="ATPase domain of HSP90 chaperone/DNA topoisomerase II/histidine kinase"/>
    <property type="match status" value="1"/>
</dbReference>
<evidence type="ECO:0000313" key="12">
    <source>
        <dbReference type="Proteomes" id="UP000587527"/>
    </source>
</evidence>
<dbReference type="RefSeq" id="WP_184831038.1">
    <property type="nucleotide sequence ID" value="NZ_JACHMN010000001.1"/>
</dbReference>
<dbReference type="EC" id="2.7.13.3" evidence="3"/>
<dbReference type="Proteomes" id="UP000587527">
    <property type="component" value="Unassembled WGS sequence"/>
</dbReference>
<dbReference type="InterPro" id="IPR003594">
    <property type="entry name" value="HATPase_dom"/>
</dbReference>
<dbReference type="Gene3D" id="3.30.565.10">
    <property type="entry name" value="Histidine kinase-like ATPase, C-terminal domain"/>
    <property type="match status" value="1"/>
</dbReference>
<dbReference type="SUPFAM" id="SSF52172">
    <property type="entry name" value="CheY-like"/>
    <property type="match status" value="1"/>
</dbReference>
<evidence type="ECO:0000256" key="6">
    <source>
        <dbReference type="ARBA" id="ARBA00022777"/>
    </source>
</evidence>
<keyword evidence="12" id="KW-1185">Reference proteome</keyword>
<feature type="modified residue" description="4-aspartylphosphate" evidence="8">
    <location>
        <position position="652"/>
    </location>
</feature>
<dbReference type="CDD" id="cd00082">
    <property type="entry name" value="HisKA"/>
    <property type="match status" value="1"/>
</dbReference>
<feature type="domain" description="Response regulatory" evidence="10">
    <location>
        <begin position="604"/>
        <end position="719"/>
    </location>
</feature>
<name>A0A841BJD5_9ACTN</name>
<comment type="subcellular location">
    <subcellularLocation>
        <location evidence="2">Cell membrane</location>
    </subcellularLocation>
</comment>
<dbReference type="InterPro" id="IPR001932">
    <property type="entry name" value="PPM-type_phosphatase-like_dom"/>
</dbReference>
<keyword evidence="6 11" id="KW-0418">Kinase</keyword>
<evidence type="ECO:0000256" key="4">
    <source>
        <dbReference type="ARBA" id="ARBA00022553"/>
    </source>
</evidence>
<dbReference type="SMART" id="SM00331">
    <property type="entry name" value="PP2C_SIG"/>
    <property type="match status" value="1"/>
</dbReference>
<dbReference type="SUPFAM" id="SSF55781">
    <property type="entry name" value="GAF domain-like"/>
    <property type="match status" value="1"/>
</dbReference>
<dbReference type="Gene3D" id="3.60.40.10">
    <property type="entry name" value="PPM-type phosphatase domain"/>
    <property type="match status" value="1"/>
</dbReference>
<keyword evidence="4 8" id="KW-0597">Phosphoprotein</keyword>
<dbReference type="InterPro" id="IPR004358">
    <property type="entry name" value="Sig_transdc_His_kin-like_C"/>
</dbReference>
<dbReference type="InterPro" id="IPR005467">
    <property type="entry name" value="His_kinase_dom"/>
</dbReference>
<evidence type="ECO:0000256" key="5">
    <source>
        <dbReference type="ARBA" id="ARBA00022679"/>
    </source>
</evidence>
<organism evidence="11 12">
    <name type="scientific">Allocatelliglobosispora scoriae</name>
    <dbReference type="NCBI Taxonomy" id="643052"/>
    <lineage>
        <taxon>Bacteria</taxon>
        <taxon>Bacillati</taxon>
        <taxon>Actinomycetota</taxon>
        <taxon>Actinomycetes</taxon>
        <taxon>Micromonosporales</taxon>
        <taxon>Micromonosporaceae</taxon>
        <taxon>Allocatelliglobosispora</taxon>
    </lineage>
</organism>
<comment type="catalytic activity">
    <reaction evidence="1">
        <text>ATP + protein L-histidine = ADP + protein N-phospho-L-histidine.</text>
        <dbReference type="EC" id="2.7.13.3"/>
    </reaction>
</comment>
<evidence type="ECO:0000256" key="1">
    <source>
        <dbReference type="ARBA" id="ARBA00000085"/>
    </source>
</evidence>
<dbReference type="SUPFAM" id="SSF81606">
    <property type="entry name" value="PP2C-like"/>
    <property type="match status" value="1"/>
</dbReference>
<evidence type="ECO:0000259" key="10">
    <source>
        <dbReference type="PROSITE" id="PS50110"/>
    </source>
</evidence>
<evidence type="ECO:0000259" key="9">
    <source>
        <dbReference type="PROSITE" id="PS50109"/>
    </source>
</evidence>
<dbReference type="InterPro" id="IPR011006">
    <property type="entry name" value="CheY-like_superfamily"/>
</dbReference>
<protein>
    <recommendedName>
        <fullName evidence="3">histidine kinase</fullName>
        <ecNumber evidence="3">2.7.13.3</ecNumber>
    </recommendedName>
</protein>
<dbReference type="PANTHER" id="PTHR43547:SF2">
    <property type="entry name" value="HYBRID SIGNAL TRANSDUCTION HISTIDINE KINASE C"/>
    <property type="match status" value="1"/>
</dbReference>
<dbReference type="SMART" id="SM00387">
    <property type="entry name" value="HATPase_c"/>
    <property type="match status" value="1"/>
</dbReference>
<evidence type="ECO:0000256" key="2">
    <source>
        <dbReference type="ARBA" id="ARBA00004236"/>
    </source>
</evidence>
<accession>A0A841BJD5</accession>
<comment type="caution">
    <text evidence="11">The sequence shown here is derived from an EMBL/GenBank/DDBJ whole genome shotgun (WGS) entry which is preliminary data.</text>
</comment>
<evidence type="ECO:0000313" key="11">
    <source>
        <dbReference type="EMBL" id="MBB5866892.1"/>
    </source>
</evidence>
<dbReference type="Pfam" id="PF00512">
    <property type="entry name" value="HisKA"/>
    <property type="match status" value="1"/>
</dbReference>
<dbReference type="InterPro" id="IPR036890">
    <property type="entry name" value="HATPase_C_sf"/>
</dbReference>
<keyword evidence="7" id="KW-0902">Two-component regulatory system</keyword>
<dbReference type="Gene3D" id="3.30.450.20">
    <property type="entry name" value="PAS domain"/>
    <property type="match status" value="1"/>
</dbReference>
<dbReference type="GO" id="GO:0005886">
    <property type="term" value="C:plasma membrane"/>
    <property type="evidence" value="ECO:0007669"/>
    <property type="project" value="UniProtKB-SubCell"/>
</dbReference>